<dbReference type="HOGENOM" id="CLU_038841_1_0_1"/>
<feature type="region of interest" description="Disordered" evidence="4">
    <location>
        <begin position="1"/>
        <end position="57"/>
    </location>
</feature>
<evidence type="ECO:0000256" key="4">
    <source>
        <dbReference type="SAM" id="MobiDB-lite"/>
    </source>
</evidence>
<organism evidence="6 7">
    <name type="scientific">Candida dubliniensis (strain CD36 / ATCC MYA-646 / CBS 7987 / NCPF 3949 / NRRL Y-17841)</name>
    <name type="common">Yeast</name>
    <dbReference type="NCBI Taxonomy" id="573826"/>
    <lineage>
        <taxon>Eukaryota</taxon>
        <taxon>Fungi</taxon>
        <taxon>Dikarya</taxon>
        <taxon>Ascomycota</taxon>
        <taxon>Saccharomycotina</taxon>
        <taxon>Pichiomycetes</taxon>
        <taxon>Debaryomycetaceae</taxon>
        <taxon>Candida/Lodderomyces clade</taxon>
        <taxon>Candida</taxon>
    </lineage>
</organism>
<dbReference type="FunFam" id="1.20.5.1500:FF:000001">
    <property type="entry name" value="Nucleosome assembly protein 1-like 1"/>
    <property type="match status" value="1"/>
</dbReference>
<dbReference type="VEuPathDB" id="FungiDB:CD36_25370"/>
<dbReference type="GO" id="GO:0005935">
    <property type="term" value="C:cellular bud neck"/>
    <property type="evidence" value="ECO:0007669"/>
    <property type="project" value="UniProtKB-SubCell"/>
</dbReference>
<dbReference type="GO" id="GO:0005634">
    <property type="term" value="C:nucleus"/>
    <property type="evidence" value="ECO:0007669"/>
    <property type="project" value="InterPro"/>
</dbReference>
<dbReference type="GO" id="GO:0006334">
    <property type="term" value="P:nucleosome assembly"/>
    <property type="evidence" value="ECO:0007669"/>
    <property type="project" value="InterPro"/>
</dbReference>
<dbReference type="eggNOG" id="KOG1507">
    <property type="taxonomic scope" value="Eukaryota"/>
</dbReference>
<dbReference type="Gene3D" id="3.30.1120.90">
    <property type="entry name" value="Nucleosome assembly protein"/>
    <property type="match status" value="1"/>
</dbReference>
<dbReference type="Gene3D" id="1.20.5.1500">
    <property type="match status" value="1"/>
</dbReference>
<feature type="compositionally biased region" description="Acidic residues" evidence="4">
    <location>
        <begin position="359"/>
        <end position="374"/>
    </location>
</feature>
<feature type="compositionally biased region" description="Polar residues" evidence="4">
    <location>
        <begin position="19"/>
        <end position="50"/>
    </location>
</feature>
<name>B9WKM7_CANDC</name>
<dbReference type="EMBL" id="FM992695">
    <property type="protein sequence ID" value="CAX39575.1"/>
    <property type="molecule type" value="Genomic_DNA"/>
</dbReference>
<feature type="region of interest" description="Disordered" evidence="4">
    <location>
        <begin position="153"/>
        <end position="198"/>
    </location>
</feature>
<dbReference type="FunFam" id="3.30.1120.90:FF:000003">
    <property type="entry name" value="Nucleosome assembly protein"/>
    <property type="match status" value="1"/>
</dbReference>
<dbReference type="PANTHER" id="PTHR11875">
    <property type="entry name" value="TESTIS-SPECIFIC Y-ENCODED PROTEIN"/>
    <property type="match status" value="1"/>
</dbReference>
<dbReference type="Pfam" id="PF00956">
    <property type="entry name" value="NAP"/>
    <property type="match status" value="1"/>
</dbReference>
<gene>
    <name evidence="5" type="ordered locus">Cd36_25370</name>
    <name evidence="6" type="ORF">CD36_25370</name>
</gene>
<accession>B9WKM7</accession>
<sequence length="461" mass="52071">MTEQPINTKKKNGDISKAPTPQNTPASVTNSYMRSKPPTVSTIQESNNEDGTGTGTGVGVGAVTGGIANNPVLLSMIQGKLGDLVGKQSGYIDNLSKPVKNRVYGLKSLQLNQMKLEAQFQKELLELEKKFFAKYQPLYVKRKQIINGELEPTVEEIEEGQQLEEEEKGIDKEEGEGEGEEEEEEDQGGDDDDDDEKGIPGFWLTALENLSTVSETITDRDSEVLANLIDIRMEYLSTPGFQLIFEFKSNEFFENQILTKTYHYQAELGYSGDFVYDHADGCEIRWKSKENNVTITIERRKQRNKTTKQTRTIEKLTPTESFFNFFDPPKPPKIKSEGDDDDDNNNEDGLQDKQRENNGDDEGDEGDEEEDEELEARLELDYQLGEEIKDRLIPRAIDWFTGDAVDFDYQDFEGEGDEDEFSDEDGEGDSDDDDDDDDEDDDDNDAATGNQKQPPPECKQQ</sequence>
<dbReference type="Proteomes" id="UP000002605">
    <property type="component" value="Chromosome R"/>
</dbReference>
<protein>
    <submittedName>
        <fullName evidence="6">Nucleosome assembly protein, putative</fullName>
    </submittedName>
</protein>
<evidence type="ECO:0000313" key="7">
    <source>
        <dbReference type="Proteomes" id="UP000002605"/>
    </source>
</evidence>
<evidence type="ECO:0000256" key="3">
    <source>
        <dbReference type="RuleBase" id="RU003876"/>
    </source>
</evidence>
<evidence type="ECO:0000313" key="5">
    <source>
        <dbReference type="CGD" id="CAL0000170190"/>
    </source>
</evidence>
<dbReference type="OrthoDB" id="27325at2759"/>
<evidence type="ECO:0000256" key="1">
    <source>
        <dbReference type="ARBA" id="ARBA00004266"/>
    </source>
</evidence>
<reference evidence="6 7" key="1">
    <citation type="journal article" date="2009" name="Genome Res.">
        <title>Comparative genomics of the fungal pathogens Candida dubliniensis and Candida albicans.</title>
        <authorList>
            <person name="Jackson A.P."/>
            <person name="Gamble J.A."/>
            <person name="Yeomans T."/>
            <person name="Moran G.P."/>
            <person name="Saunders D."/>
            <person name="Harris D."/>
            <person name="Aslett M."/>
            <person name="Barrell J.F."/>
            <person name="Butler G."/>
            <person name="Citiulo F."/>
            <person name="Coleman D.C."/>
            <person name="de Groot P.W.J."/>
            <person name="Goodwin T.J."/>
            <person name="Quail M.A."/>
            <person name="McQuillan J."/>
            <person name="Munro C.A."/>
            <person name="Pain A."/>
            <person name="Poulter R.T."/>
            <person name="Rajandream M.A."/>
            <person name="Renauld H."/>
            <person name="Spiering M.J."/>
            <person name="Tivey A."/>
            <person name="Gow N.A.R."/>
            <person name="Barrell B."/>
            <person name="Sullivan D.J."/>
            <person name="Berriman M."/>
        </authorList>
    </citation>
    <scope>NUCLEOTIDE SEQUENCE [LARGE SCALE GENOMIC DNA]</scope>
    <source>
        <strain evidence="7">CD36 / ATCC MYA-646 / CBS 7987 / NCPF 3949 / NRRL Y-17841</strain>
    </source>
</reference>
<dbReference type="GO" id="GO:0005940">
    <property type="term" value="C:septin ring"/>
    <property type="evidence" value="ECO:0007669"/>
    <property type="project" value="UniProtKB-ARBA"/>
</dbReference>
<dbReference type="GeneID" id="8050047"/>
<comment type="subcellular location">
    <subcellularLocation>
        <location evidence="1">Bud neck</location>
    </subcellularLocation>
</comment>
<evidence type="ECO:0000313" key="6">
    <source>
        <dbReference type="EMBL" id="CAX39575.1"/>
    </source>
</evidence>
<dbReference type="KEGG" id="cdu:CD36_25370"/>
<proteinExistence type="inferred from homology"/>
<dbReference type="InterPro" id="IPR037231">
    <property type="entry name" value="NAP-like_sf"/>
</dbReference>
<feature type="compositionally biased region" description="Acidic residues" evidence="4">
    <location>
        <begin position="153"/>
        <end position="196"/>
    </location>
</feature>
<keyword evidence="7" id="KW-1185">Reference proteome</keyword>
<comment type="similarity">
    <text evidence="2 3">Belongs to the nucleosome assembly protein (NAP) family.</text>
</comment>
<evidence type="ECO:0000256" key="2">
    <source>
        <dbReference type="ARBA" id="ARBA00009947"/>
    </source>
</evidence>
<dbReference type="SUPFAM" id="SSF143113">
    <property type="entry name" value="NAP-like"/>
    <property type="match status" value="1"/>
</dbReference>
<dbReference type="InterPro" id="IPR002164">
    <property type="entry name" value="NAP_family"/>
</dbReference>
<dbReference type="RefSeq" id="XP_002421638.1">
    <property type="nucleotide sequence ID" value="XM_002421593.1"/>
</dbReference>
<dbReference type="AlphaFoldDB" id="B9WKM7"/>
<dbReference type="CGD" id="CAL0000170190">
    <property type="gene designation" value="Cd36_25370"/>
</dbReference>
<feature type="region of interest" description="Disordered" evidence="4">
    <location>
        <begin position="408"/>
        <end position="461"/>
    </location>
</feature>
<feature type="region of interest" description="Disordered" evidence="4">
    <location>
        <begin position="321"/>
        <end position="379"/>
    </location>
</feature>
<feature type="compositionally biased region" description="Acidic residues" evidence="4">
    <location>
        <begin position="408"/>
        <end position="445"/>
    </location>
</feature>